<dbReference type="Proteomes" id="UP001519363">
    <property type="component" value="Unassembled WGS sequence"/>
</dbReference>
<gene>
    <name evidence="2" type="ORF">JOF53_004073</name>
</gene>
<sequence length="388" mass="41242">MTSPEAPVSPRMDQFARRRKAVLGSVLGLIVLGVSGLVLLGVATSRVGIEAVLVGALAALLPVVPVVGAFLWVDRWEPEPARLLLAAFLWGACGATASALLVNDTAQHLGEILLGRGEGDLVTSVISAPLVEEAGKGLFVVALLWRRRHEFDGIVDGIVYSGLVAAGFAFTENIFYFGRAFAEYGLGSLSTGVVAVFILRGLLSPFAHPLFTVMLGIGAGIAASSSNRAVKVLAPLAGYLLAVTLHALWNGAATFGGGLGFLNVYFAIMFPIFLATAALVIWQRRREQRVVAGELPEMARMGWIAPSEVKLLSTLPGRRWWRNAVHKRSGERASQAVAEYQVAVTELAFLRHRIGAGPAARELSERHTELLTALHRARDIASGSPAGA</sequence>
<keyword evidence="1" id="KW-1133">Transmembrane helix</keyword>
<keyword evidence="3" id="KW-1185">Reference proteome</keyword>
<evidence type="ECO:0000256" key="1">
    <source>
        <dbReference type="SAM" id="Phobius"/>
    </source>
</evidence>
<keyword evidence="1" id="KW-0472">Membrane</keyword>
<feature type="transmembrane region" description="Helical" evidence="1">
    <location>
        <begin position="261"/>
        <end position="282"/>
    </location>
</feature>
<feature type="transmembrane region" description="Helical" evidence="1">
    <location>
        <begin position="49"/>
        <end position="71"/>
    </location>
</feature>
<feature type="transmembrane region" description="Helical" evidence="1">
    <location>
        <begin position="83"/>
        <end position="102"/>
    </location>
</feature>
<feature type="transmembrane region" description="Helical" evidence="1">
    <location>
        <begin position="157"/>
        <end position="177"/>
    </location>
</feature>
<dbReference type="Pfam" id="PF13367">
    <property type="entry name" value="PrsW-protease"/>
    <property type="match status" value="1"/>
</dbReference>
<dbReference type="PANTHER" id="PTHR36844:SF1">
    <property type="entry name" value="PROTEASE PRSW"/>
    <property type="match status" value="1"/>
</dbReference>
<proteinExistence type="predicted"/>
<feature type="transmembrane region" description="Helical" evidence="1">
    <location>
        <begin position="197"/>
        <end position="217"/>
    </location>
</feature>
<dbReference type="InterPro" id="IPR026898">
    <property type="entry name" value="PrsW"/>
</dbReference>
<feature type="transmembrane region" description="Helical" evidence="1">
    <location>
        <begin position="229"/>
        <end position="249"/>
    </location>
</feature>
<reference evidence="2 3" key="1">
    <citation type="submission" date="2021-03" db="EMBL/GenBank/DDBJ databases">
        <title>Sequencing the genomes of 1000 actinobacteria strains.</title>
        <authorList>
            <person name="Klenk H.-P."/>
        </authorList>
    </citation>
    <scope>NUCLEOTIDE SEQUENCE [LARGE SCALE GENOMIC DNA]</scope>
    <source>
        <strain evidence="2 3">DSM 44580</strain>
    </source>
</reference>
<keyword evidence="1" id="KW-0812">Transmembrane</keyword>
<feature type="transmembrane region" description="Helical" evidence="1">
    <location>
        <begin position="21"/>
        <end position="43"/>
    </location>
</feature>
<evidence type="ECO:0000313" key="2">
    <source>
        <dbReference type="EMBL" id="MBP2475201.1"/>
    </source>
</evidence>
<dbReference type="RefSeq" id="WP_307850057.1">
    <property type="nucleotide sequence ID" value="NZ_JAGIOO010000001.1"/>
</dbReference>
<organism evidence="2 3">
    <name type="scientific">Crossiella equi</name>
    <dbReference type="NCBI Taxonomy" id="130796"/>
    <lineage>
        <taxon>Bacteria</taxon>
        <taxon>Bacillati</taxon>
        <taxon>Actinomycetota</taxon>
        <taxon>Actinomycetes</taxon>
        <taxon>Pseudonocardiales</taxon>
        <taxon>Pseudonocardiaceae</taxon>
        <taxon>Crossiella</taxon>
    </lineage>
</organism>
<dbReference type="PANTHER" id="PTHR36844">
    <property type="entry name" value="PROTEASE PRSW"/>
    <property type="match status" value="1"/>
</dbReference>
<comment type="caution">
    <text evidence="2">The sequence shown here is derived from an EMBL/GenBank/DDBJ whole genome shotgun (WGS) entry which is preliminary data.</text>
</comment>
<accession>A0ABS5AF48</accession>
<name>A0ABS5AF48_9PSEU</name>
<protein>
    <submittedName>
        <fullName evidence="2">RsiW-degrading membrane proteinase PrsW (M82 family)</fullName>
    </submittedName>
</protein>
<dbReference type="EMBL" id="JAGIOO010000001">
    <property type="protein sequence ID" value="MBP2475201.1"/>
    <property type="molecule type" value="Genomic_DNA"/>
</dbReference>
<evidence type="ECO:0000313" key="3">
    <source>
        <dbReference type="Proteomes" id="UP001519363"/>
    </source>
</evidence>